<dbReference type="EMBL" id="CM047749">
    <property type="protein sequence ID" value="KAJ0010625.1"/>
    <property type="molecule type" value="Genomic_DNA"/>
</dbReference>
<gene>
    <name evidence="1" type="ORF">Pint_34203</name>
</gene>
<proteinExistence type="predicted"/>
<organism evidence="1 2">
    <name type="scientific">Pistacia integerrima</name>
    <dbReference type="NCBI Taxonomy" id="434235"/>
    <lineage>
        <taxon>Eukaryota</taxon>
        <taxon>Viridiplantae</taxon>
        <taxon>Streptophyta</taxon>
        <taxon>Embryophyta</taxon>
        <taxon>Tracheophyta</taxon>
        <taxon>Spermatophyta</taxon>
        <taxon>Magnoliopsida</taxon>
        <taxon>eudicotyledons</taxon>
        <taxon>Gunneridae</taxon>
        <taxon>Pentapetalae</taxon>
        <taxon>rosids</taxon>
        <taxon>malvids</taxon>
        <taxon>Sapindales</taxon>
        <taxon>Anacardiaceae</taxon>
        <taxon>Pistacia</taxon>
    </lineage>
</organism>
<comment type="caution">
    <text evidence="1">The sequence shown here is derived from an EMBL/GenBank/DDBJ whole genome shotgun (WGS) entry which is preliminary data.</text>
</comment>
<reference evidence="2" key="1">
    <citation type="journal article" date="2023" name="G3 (Bethesda)">
        <title>Genome assembly and association tests identify interacting loci associated with vigor, precocity, and sex in interspecific pistachio rootstocks.</title>
        <authorList>
            <person name="Palmer W."/>
            <person name="Jacygrad E."/>
            <person name="Sagayaradj S."/>
            <person name="Cavanaugh K."/>
            <person name="Han R."/>
            <person name="Bertier L."/>
            <person name="Beede B."/>
            <person name="Kafkas S."/>
            <person name="Golino D."/>
            <person name="Preece J."/>
            <person name="Michelmore R."/>
        </authorList>
    </citation>
    <scope>NUCLEOTIDE SEQUENCE [LARGE SCALE GENOMIC DNA]</scope>
</reference>
<protein>
    <submittedName>
        <fullName evidence="1">Uncharacterized protein</fullName>
    </submittedName>
</protein>
<keyword evidence="2" id="KW-1185">Reference proteome</keyword>
<sequence>MTDWSGLPKDLLYLIAKRLDTSLDRFRFRSVCSAWRSSVAPKRRRFPGRFPMLPDDNTNISSTSFGFHLSKRTVFLVKSPQMATSWLIKIEEDTLNRKRLIYPLKRHRFDFRKVVDIQNLNICEIGHEYVLNYINSPPNSNFMNELCNLYMEKVVLMYLGSRESDSDGFVLLTVHVSGKLAMFKSGHKKWTILQYMPSPFDDVIVYKGRFYAVDNTGSTVVVDCSRCSVNLVGNPVFGGDKKYLVECKGDLLLVDMHLSIDAATFDPNLDWEQQLAYFVRERTVMFKFYKLDEERKEWAEVNNLKDDVLFLGEDSVFSVSVNELGVSRGNCILFVDNVYGLSEDGADDDVHLGVGVFDLESGCIKPLGNYPELSKLFWPVPDWIASRTLEVSVHSCFFMSKL</sequence>
<evidence type="ECO:0000313" key="2">
    <source>
        <dbReference type="Proteomes" id="UP001163603"/>
    </source>
</evidence>
<name>A0ACC0X6D7_9ROSI</name>
<evidence type="ECO:0000313" key="1">
    <source>
        <dbReference type="EMBL" id="KAJ0010625.1"/>
    </source>
</evidence>
<accession>A0ACC0X6D7</accession>
<dbReference type="Proteomes" id="UP001163603">
    <property type="component" value="Chromosome 14"/>
</dbReference>